<dbReference type="GO" id="GO:0046872">
    <property type="term" value="F:metal ion binding"/>
    <property type="evidence" value="ECO:0007669"/>
    <property type="project" value="UniProtKB-KW"/>
</dbReference>
<keyword evidence="2" id="KW-0408">Iron</keyword>
<dbReference type="OrthoDB" id="415696at2759"/>
<dbReference type="AlphaFoldDB" id="A0A7C8IAJ8"/>
<dbReference type="Pfam" id="PF00462">
    <property type="entry name" value="Glutaredoxin"/>
    <property type="match status" value="1"/>
</dbReference>
<dbReference type="PROSITE" id="PS51352">
    <property type="entry name" value="THIOREDOXIN_2"/>
    <property type="match status" value="1"/>
</dbReference>
<dbReference type="InterPro" id="IPR002109">
    <property type="entry name" value="Glutaredoxin"/>
</dbReference>
<gene>
    <name evidence="6" type="ORF">BDV95DRAFT_563508</name>
</gene>
<keyword evidence="7" id="KW-1185">Reference proteome</keyword>
<dbReference type="PROSITE" id="PS51354">
    <property type="entry name" value="GLUTAREDOXIN_2"/>
    <property type="match status" value="1"/>
</dbReference>
<evidence type="ECO:0000313" key="6">
    <source>
        <dbReference type="EMBL" id="KAF2874737.1"/>
    </source>
</evidence>
<organism evidence="6 7">
    <name type="scientific">Massariosphaeria phaeospora</name>
    <dbReference type="NCBI Taxonomy" id="100035"/>
    <lineage>
        <taxon>Eukaryota</taxon>
        <taxon>Fungi</taxon>
        <taxon>Dikarya</taxon>
        <taxon>Ascomycota</taxon>
        <taxon>Pezizomycotina</taxon>
        <taxon>Dothideomycetes</taxon>
        <taxon>Pleosporomycetidae</taxon>
        <taxon>Pleosporales</taxon>
        <taxon>Pleosporales incertae sedis</taxon>
        <taxon>Massariosphaeria</taxon>
    </lineage>
</organism>
<comment type="caution">
    <text evidence="6">The sequence shown here is derived from an EMBL/GenBank/DDBJ whole genome shotgun (WGS) entry which is preliminary data.</text>
</comment>
<dbReference type="GO" id="GO:0051537">
    <property type="term" value="F:2 iron, 2 sulfur cluster binding"/>
    <property type="evidence" value="ECO:0007669"/>
    <property type="project" value="TreeGrafter"/>
</dbReference>
<dbReference type="InterPro" id="IPR036249">
    <property type="entry name" value="Thioredoxin-like_sf"/>
</dbReference>
<name>A0A7C8IAJ8_9PLEO</name>
<keyword evidence="1" id="KW-0479">Metal-binding</keyword>
<dbReference type="CDD" id="cd03028">
    <property type="entry name" value="GRX_PICOT_like"/>
    <property type="match status" value="1"/>
</dbReference>
<dbReference type="InterPro" id="IPR013766">
    <property type="entry name" value="Thioredoxin_domain"/>
</dbReference>
<dbReference type="InterPro" id="IPR004480">
    <property type="entry name" value="Monothiol_GRX-rel"/>
</dbReference>
<evidence type="ECO:0000256" key="1">
    <source>
        <dbReference type="ARBA" id="ARBA00022723"/>
    </source>
</evidence>
<evidence type="ECO:0000256" key="4">
    <source>
        <dbReference type="SAM" id="MobiDB-lite"/>
    </source>
</evidence>
<sequence>MASLQDITDESAFRSTVSSLPASTLAIIYFYAPWAAPCKQVSLVLSALASTYAADAPVCFLSLDADELCDVAEEYDVISVPFIVLQKDGKTLETVSGADASNVRAAVEKYVGAGSDDGAKSSLPPAQSVTKPPHEHIQETADGNTNSTKDLSSYAPSASDPNTAPEYSSSTKGGHEAGASDAAPEDKEELFKRLGELVKAAPVMLFLKGTPNAPQCGFSKKTVGLLREHRIRYGFFNILADDGVRQGMKEFAEWPTFPQLWVDGDLVGGLDIVKEEFENDEDFLEQYRVKPAKSGQDVAAPSA</sequence>
<evidence type="ECO:0000256" key="3">
    <source>
        <dbReference type="ARBA" id="ARBA00023014"/>
    </source>
</evidence>
<dbReference type="GO" id="GO:0006879">
    <property type="term" value="P:intracellular iron ion homeostasis"/>
    <property type="evidence" value="ECO:0007669"/>
    <property type="project" value="TreeGrafter"/>
</dbReference>
<dbReference type="InterPro" id="IPR033658">
    <property type="entry name" value="GRX_PICOT-like"/>
</dbReference>
<dbReference type="GO" id="GO:0005634">
    <property type="term" value="C:nucleus"/>
    <property type="evidence" value="ECO:0007669"/>
    <property type="project" value="TreeGrafter"/>
</dbReference>
<dbReference type="Pfam" id="PF00085">
    <property type="entry name" value="Thioredoxin"/>
    <property type="match status" value="1"/>
</dbReference>
<feature type="domain" description="Thioredoxin" evidence="5">
    <location>
        <begin position="1"/>
        <end position="112"/>
    </location>
</feature>
<dbReference type="Proteomes" id="UP000481861">
    <property type="component" value="Unassembled WGS sequence"/>
</dbReference>
<dbReference type="GO" id="GO:0015036">
    <property type="term" value="F:disulfide oxidoreductase activity"/>
    <property type="evidence" value="ECO:0007669"/>
    <property type="project" value="UniProtKB-ARBA"/>
</dbReference>
<dbReference type="Gene3D" id="3.40.30.10">
    <property type="entry name" value="Glutaredoxin"/>
    <property type="match status" value="2"/>
</dbReference>
<dbReference type="PANTHER" id="PTHR10293">
    <property type="entry name" value="GLUTAREDOXIN FAMILY MEMBER"/>
    <property type="match status" value="1"/>
</dbReference>
<feature type="region of interest" description="Disordered" evidence="4">
    <location>
        <begin position="114"/>
        <end position="186"/>
    </location>
</feature>
<keyword evidence="3" id="KW-0411">Iron-sulfur</keyword>
<evidence type="ECO:0000259" key="5">
    <source>
        <dbReference type="PROSITE" id="PS51352"/>
    </source>
</evidence>
<proteinExistence type="predicted"/>
<feature type="compositionally biased region" description="Polar residues" evidence="4">
    <location>
        <begin position="141"/>
        <end position="172"/>
    </location>
</feature>
<reference evidence="6 7" key="1">
    <citation type="submission" date="2020-01" db="EMBL/GenBank/DDBJ databases">
        <authorList>
            <consortium name="DOE Joint Genome Institute"/>
            <person name="Haridas S."/>
            <person name="Albert R."/>
            <person name="Binder M."/>
            <person name="Bloem J."/>
            <person name="Labutti K."/>
            <person name="Salamov A."/>
            <person name="Andreopoulos B."/>
            <person name="Baker S.E."/>
            <person name="Barry K."/>
            <person name="Bills G."/>
            <person name="Bluhm B.H."/>
            <person name="Cannon C."/>
            <person name="Castanera R."/>
            <person name="Culley D.E."/>
            <person name="Daum C."/>
            <person name="Ezra D."/>
            <person name="Gonzalez J.B."/>
            <person name="Henrissat B."/>
            <person name="Kuo A."/>
            <person name="Liang C."/>
            <person name="Lipzen A."/>
            <person name="Lutzoni F."/>
            <person name="Magnuson J."/>
            <person name="Mondo S."/>
            <person name="Nolan M."/>
            <person name="Ohm R."/>
            <person name="Pangilinan J."/>
            <person name="Park H.-J.H."/>
            <person name="Ramirez L."/>
            <person name="Alfaro M."/>
            <person name="Sun H."/>
            <person name="Tritt A."/>
            <person name="Yoshinaga Y."/>
            <person name="Zwiers L.-H.L."/>
            <person name="Turgeon B.G."/>
            <person name="Goodwin S.B."/>
            <person name="Spatafora J.W."/>
            <person name="Crous P.W."/>
            <person name="Grigoriev I.V."/>
        </authorList>
    </citation>
    <scope>NUCLEOTIDE SEQUENCE [LARGE SCALE GENOMIC DNA]</scope>
    <source>
        <strain evidence="6 7">CBS 611.86</strain>
    </source>
</reference>
<dbReference type="FunFam" id="3.40.30.10:FF:000012">
    <property type="entry name" value="Monothiol glutaredoxin"/>
    <property type="match status" value="1"/>
</dbReference>
<accession>A0A7C8IAJ8</accession>
<evidence type="ECO:0000313" key="7">
    <source>
        <dbReference type="Proteomes" id="UP000481861"/>
    </source>
</evidence>
<dbReference type="GO" id="GO:0005829">
    <property type="term" value="C:cytosol"/>
    <property type="evidence" value="ECO:0007669"/>
    <property type="project" value="TreeGrafter"/>
</dbReference>
<dbReference type="PANTHER" id="PTHR10293:SF73">
    <property type="entry name" value="GLUTAREDOXIN-3"/>
    <property type="match status" value="1"/>
</dbReference>
<dbReference type="EMBL" id="JAADJZ010000005">
    <property type="protein sequence ID" value="KAF2874737.1"/>
    <property type="molecule type" value="Genomic_DNA"/>
</dbReference>
<protein>
    <submittedName>
        <fullName evidence="6">Thioredoxin-like protein</fullName>
    </submittedName>
</protein>
<dbReference type="SUPFAM" id="SSF52833">
    <property type="entry name" value="Thioredoxin-like"/>
    <property type="match status" value="2"/>
</dbReference>
<evidence type="ECO:0000256" key="2">
    <source>
        <dbReference type="ARBA" id="ARBA00023004"/>
    </source>
</evidence>